<feature type="non-terminal residue" evidence="1">
    <location>
        <position position="1"/>
    </location>
</feature>
<organism evidence="1">
    <name type="scientific">marine metagenome</name>
    <dbReference type="NCBI Taxonomy" id="408172"/>
    <lineage>
        <taxon>unclassified sequences</taxon>
        <taxon>metagenomes</taxon>
        <taxon>ecological metagenomes</taxon>
    </lineage>
</organism>
<name>A0A382S024_9ZZZZ</name>
<evidence type="ECO:0000313" key="1">
    <source>
        <dbReference type="EMBL" id="SVD03289.1"/>
    </source>
</evidence>
<dbReference type="AlphaFoldDB" id="A0A382S024"/>
<proteinExistence type="predicted"/>
<gene>
    <name evidence="1" type="ORF">METZ01_LOCUS356143</name>
</gene>
<protein>
    <submittedName>
        <fullName evidence="1">Uncharacterized protein</fullName>
    </submittedName>
</protein>
<sequence length="33" mass="3827">TVNMIVTVCKKRHNLSLILVADLKETIQTLFQR</sequence>
<dbReference type="EMBL" id="UINC01125454">
    <property type="protein sequence ID" value="SVD03289.1"/>
    <property type="molecule type" value="Genomic_DNA"/>
</dbReference>
<accession>A0A382S024</accession>
<reference evidence="1" key="1">
    <citation type="submission" date="2018-05" db="EMBL/GenBank/DDBJ databases">
        <authorList>
            <person name="Lanie J.A."/>
            <person name="Ng W.-L."/>
            <person name="Kazmierczak K.M."/>
            <person name="Andrzejewski T.M."/>
            <person name="Davidsen T.M."/>
            <person name="Wayne K.J."/>
            <person name="Tettelin H."/>
            <person name="Glass J.I."/>
            <person name="Rusch D."/>
            <person name="Podicherti R."/>
            <person name="Tsui H.-C.T."/>
            <person name="Winkler M.E."/>
        </authorList>
    </citation>
    <scope>NUCLEOTIDE SEQUENCE</scope>
</reference>
<feature type="non-terminal residue" evidence="1">
    <location>
        <position position="33"/>
    </location>
</feature>